<evidence type="ECO:0000313" key="8">
    <source>
        <dbReference type="EMBL" id="CAF1326564.1"/>
    </source>
</evidence>
<dbReference type="Gene3D" id="2.20.25.240">
    <property type="match status" value="1"/>
</dbReference>
<gene>
    <name evidence="10" type="ORF">FNK824_LOCUS17779</name>
    <name evidence="8" type="ORF">JXQ802_LOCUS30834</name>
    <name evidence="11" type="ORF">OTI717_LOCUS30682</name>
    <name evidence="6" type="ORF">PYM288_LOCUS20296</name>
    <name evidence="9" type="ORF">RFH988_LOCUS33990</name>
    <name evidence="7" type="ORF">SEV965_LOCUS16958</name>
</gene>
<evidence type="ECO:0008006" key="14">
    <source>
        <dbReference type="Google" id="ProtNLM"/>
    </source>
</evidence>
<evidence type="ECO:0000313" key="9">
    <source>
        <dbReference type="EMBL" id="CAF1383807.1"/>
    </source>
</evidence>
<feature type="domain" description="FLYWCH-type" evidence="4">
    <location>
        <begin position="7"/>
        <end position="63"/>
    </location>
</feature>
<dbReference type="Proteomes" id="UP000663854">
    <property type="component" value="Unassembled WGS sequence"/>
</dbReference>
<dbReference type="EMBL" id="CAJOAX010008370">
    <property type="protein sequence ID" value="CAF4031899.1"/>
    <property type="molecule type" value="Genomic_DNA"/>
</dbReference>
<evidence type="ECO:0000313" key="12">
    <source>
        <dbReference type="Proteomes" id="UP000663870"/>
    </source>
</evidence>
<dbReference type="EMBL" id="CAJNOU010000951">
    <property type="protein sequence ID" value="CAF1121951.1"/>
    <property type="molecule type" value="Genomic_DNA"/>
</dbReference>
<evidence type="ECO:0000313" key="6">
    <source>
        <dbReference type="EMBL" id="CAF1113155.1"/>
    </source>
</evidence>
<dbReference type="AlphaFoldDB" id="A0A819ECJ3"/>
<evidence type="ECO:0000259" key="4">
    <source>
        <dbReference type="Pfam" id="PF04500"/>
    </source>
</evidence>
<reference evidence="10" key="1">
    <citation type="submission" date="2021-02" db="EMBL/GenBank/DDBJ databases">
        <authorList>
            <person name="Nowell W R."/>
        </authorList>
    </citation>
    <scope>NUCLEOTIDE SEQUENCE</scope>
</reference>
<evidence type="ECO:0000256" key="3">
    <source>
        <dbReference type="ARBA" id="ARBA00022833"/>
    </source>
</evidence>
<protein>
    <recommendedName>
        <fullName evidence="14">MULE transposase domain-containing protein</fullName>
    </recommendedName>
</protein>
<dbReference type="Pfam" id="PF10551">
    <property type="entry name" value="MULE"/>
    <property type="match status" value="1"/>
</dbReference>
<dbReference type="OrthoDB" id="10029846at2759"/>
<dbReference type="EMBL" id="CAJNOH010000731">
    <property type="protein sequence ID" value="CAF1113155.1"/>
    <property type="molecule type" value="Genomic_DNA"/>
</dbReference>
<dbReference type="EMBL" id="CAJNOO010004504">
    <property type="protein sequence ID" value="CAF1383807.1"/>
    <property type="molecule type" value="Genomic_DNA"/>
</dbReference>
<dbReference type="Proteomes" id="UP000663882">
    <property type="component" value="Unassembled WGS sequence"/>
</dbReference>
<keyword evidence="3" id="KW-0862">Zinc</keyword>
<dbReference type="Proteomes" id="UP000663889">
    <property type="component" value="Unassembled WGS sequence"/>
</dbReference>
<evidence type="ECO:0000313" key="13">
    <source>
        <dbReference type="Proteomes" id="UP000663874"/>
    </source>
</evidence>
<name>A0A819ECJ3_9BILA</name>
<accession>A0A819ECJ3</accession>
<dbReference type="EMBL" id="CAJNOL010001272">
    <property type="protein sequence ID" value="CAF1326564.1"/>
    <property type="molecule type" value="Genomic_DNA"/>
</dbReference>
<sequence>MSVTLSTTSKNASLLIHDGYSYIIDKRNDKKILWKCEHAKKFKCRGRLQTDLNNVFIRTTGDHENHTADPRSGPIRQYYDRLRKESEQNQTNPHNILTQVNIGVQDEVRVQLTSNDHLKRNIRRWRQEINVAPTPSTIDFPVVPDKYHQTTRDTIFLRKDTGPTSDRLLIFFTDEQRNIMENATEFFIDGTFKVVPEIFYQLFVIHANYREHVLPVSFILLPGKSNQIYQKMINDIIALVPGWSPRRIMMDFEKALINVFSGAFPTAELSGCFFHLSQSVQRYLQDNGFKKNYETDIIFADNIHKILALAFLEPNQVVNGFEFLCSDLGDEYQQILDYFEDTYIGRPVRRSRRTPMFPIDLWNMAVRVKNNMHRTNNHVEAWHRKLNCAFQCKHPTLWTFLDKLIKEENNIHSDIINAMSGSQPSKRKNESLNTRLYNLVQNPHTDIKDQLKYIGRLLSL</sequence>
<evidence type="ECO:0000256" key="1">
    <source>
        <dbReference type="ARBA" id="ARBA00022723"/>
    </source>
</evidence>
<evidence type="ECO:0000259" key="5">
    <source>
        <dbReference type="Pfam" id="PF10551"/>
    </source>
</evidence>
<evidence type="ECO:0000313" key="11">
    <source>
        <dbReference type="EMBL" id="CAF4031899.1"/>
    </source>
</evidence>
<dbReference type="InterPro" id="IPR007588">
    <property type="entry name" value="Znf_FLYWCH"/>
</dbReference>
<keyword evidence="1" id="KW-0479">Metal-binding</keyword>
<evidence type="ECO:0000313" key="7">
    <source>
        <dbReference type="EMBL" id="CAF1121951.1"/>
    </source>
</evidence>
<dbReference type="Proteomes" id="UP000663823">
    <property type="component" value="Unassembled WGS sequence"/>
</dbReference>
<dbReference type="Proteomes" id="UP000663874">
    <property type="component" value="Unassembled WGS sequence"/>
</dbReference>
<evidence type="ECO:0000256" key="2">
    <source>
        <dbReference type="ARBA" id="ARBA00022771"/>
    </source>
</evidence>
<proteinExistence type="predicted"/>
<dbReference type="PANTHER" id="PTHR47160">
    <property type="entry name" value="PUTATIVE-RELATED"/>
    <property type="match status" value="1"/>
</dbReference>
<keyword evidence="12" id="KW-1185">Reference proteome</keyword>
<keyword evidence="2" id="KW-0863">Zinc-finger</keyword>
<dbReference type="InterPro" id="IPR018289">
    <property type="entry name" value="MULE_transposase_dom"/>
</dbReference>
<dbReference type="Pfam" id="PF04500">
    <property type="entry name" value="FLYWCH"/>
    <property type="match status" value="1"/>
</dbReference>
<dbReference type="PANTHER" id="PTHR47160:SF10">
    <property type="entry name" value="MULE TRANSPOSASE DOMAIN-CONTAINING PROTEIN"/>
    <property type="match status" value="1"/>
</dbReference>
<feature type="domain" description="MULE transposase" evidence="5">
    <location>
        <begin position="187"/>
        <end position="278"/>
    </location>
</feature>
<dbReference type="Proteomes" id="UP000663870">
    <property type="component" value="Unassembled WGS sequence"/>
</dbReference>
<organism evidence="10 13">
    <name type="scientific">Rotaria sordida</name>
    <dbReference type="NCBI Taxonomy" id="392033"/>
    <lineage>
        <taxon>Eukaryota</taxon>
        <taxon>Metazoa</taxon>
        <taxon>Spiralia</taxon>
        <taxon>Gnathifera</taxon>
        <taxon>Rotifera</taxon>
        <taxon>Eurotatoria</taxon>
        <taxon>Bdelloidea</taxon>
        <taxon>Philodinida</taxon>
        <taxon>Philodinidae</taxon>
        <taxon>Rotaria</taxon>
    </lineage>
</organism>
<dbReference type="GO" id="GO:0008270">
    <property type="term" value="F:zinc ion binding"/>
    <property type="evidence" value="ECO:0007669"/>
    <property type="project" value="UniProtKB-KW"/>
</dbReference>
<dbReference type="EMBL" id="CAJOBE010002872">
    <property type="protein sequence ID" value="CAF3848288.1"/>
    <property type="molecule type" value="Genomic_DNA"/>
</dbReference>
<evidence type="ECO:0000313" key="10">
    <source>
        <dbReference type="EMBL" id="CAF3848288.1"/>
    </source>
</evidence>
<comment type="caution">
    <text evidence="10">The sequence shown here is derived from an EMBL/GenBank/DDBJ whole genome shotgun (WGS) entry which is preliminary data.</text>
</comment>